<evidence type="ECO:0000259" key="18">
    <source>
        <dbReference type="Pfam" id="PF14260"/>
    </source>
</evidence>
<dbReference type="GO" id="GO:0000724">
    <property type="term" value="P:double-strand break repair via homologous recombination"/>
    <property type="evidence" value="ECO:0007669"/>
    <property type="project" value="TreeGrafter"/>
</dbReference>
<feature type="region of interest" description="Disordered" evidence="15">
    <location>
        <begin position="1694"/>
        <end position="1718"/>
    </location>
</feature>
<dbReference type="SMART" id="SM00486">
    <property type="entry name" value="POLBc"/>
    <property type="match status" value="1"/>
</dbReference>
<dbReference type="InterPro" id="IPR023211">
    <property type="entry name" value="DNA_pol_palm_dom_sf"/>
</dbReference>
<evidence type="ECO:0000313" key="21">
    <source>
        <dbReference type="EMBL" id="CAH3121150.1"/>
    </source>
</evidence>
<evidence type="ECO:0000256" key="3">
    <source>
        <dbReference type="ARBA" id="ARBA00012417"/>
    </source>
</evidence>
<dbReference type="Gene3D" id="3.90.1600.10">
    <property type="entry name" value="Palm domain of DNA polymerase"/>
    <property type="match status" value="1"/>
</dbReference>
<dbReference type="InterPro" id="IPR042087">
    <property type="entry name" value="DNA_pol_B_thumb"/>
</dbReference>
<dbReference type="InterPro" id="IPR025687">
    <property type="entry name" value="Znf-C4pol"/>
</dbReference>
<dbReference type="InterPro" id="IPR006172">
    <property type="entry name" value="DNA-dir_DNA_pol_B"/>
</dbReference>
<dbReference type="Gene3D" id="1.10.287.690">
    <property type="entry name" value="Helix hairpin bin"/>
    <property type="match status" value="1"/>
</dbReference>
<dbReference type="PANTHER" id="PTHR45812">
    <property type="entry name" value="DNA POLYMERASE ZETA CATALYTIC SUBUNIT"/>
    <property type="match status" value="1"/>
</dbReference>
<evidence type="ECO:0000256" key="15">
    <source>
        <dbReference type="SAM" id="MobiDB-lite"/>
    </source>
</evidence>
<comment type="similarity">
    <text evidence="2">Belongs to the DNA polymerase type-B family.</text>
</comment>
<dbReference type="GO" id="GO:0000166">
    <property type="term" value="F:nucleotide binding"/>
    <property type="evidence" value="ECO:0007669"/>
    <property type="project" value="InterPro"/>
</dbReference>
<dbReference type="PROSITE" id="PS00116">
    <property type="entry name" value="DNA_POLYMERASE_B"/>
    <property type="match status" value="1"/>
</dbReference>
<dbReference type="FunFam" id="1.10.132.60:FF:000005">
    <property type="entry name" value="Putative DNA polymerase zeta catalytic subunit"/>
    <property type="match status" value="1"/>
</dbReference>
<feature type="domain" description="DNA polymerase zeta catalytic subunit N-terminal" evidence="20">
    <location>
        <begin position="1"/>
        <end position="59"/>
    </location>
</feature>
<sequence length="2901" mass="324258">MFSMRIVNSDFYIADPVPELDVCNSKFREDTSTTVKTKVPVIRIYGATPRGQKTCLHVHGIFPYIYVPYDGTQPTDKYIKQFATSVDFAVQVALGKASSSRRHVYEITVVKGTPYYGYHEGERDFLKIVLYNPFLVTRIVSLLQNGAIMNKVFQPHEAHVPYMLQFFMDYNLYGMNLIHASGVKFRAPVRLLAGEAETIPSPSSKKATSPLPTQTYSSPLTQVWDEETVSKDLVLGSNIERLSFCELEADMLASDILNKLEIGVNIGSNPGLAAIWEDEQQRRREANESSHITAPPSDERHLFQENETEKNFKERIKEIINERDVLIQSQMGKLGREALSPKELASFQDSISSIAASQKNAALNNDSLDADAVLQLLSQQVDESVTAAESSQVIIDEDEPVVNQSIVHEVVEASQRSFSQELSSSLDQEMVNILASLAEEPSQPCASQKAPLSQSVILDQGDVPCDEEANEDEELSESEESIMMSQKVWDDIEPALSAETDDDQGDVQDGDNQYDRPSQYDMEGMMDTWIGSFLGGDIPQLDGAADEESDRKEDFKIRREKSTKVKTKKSFNSDDKISRDVIQNSTLNLISSWRNEKHDKNEESEESCGVNVWPNERLAVRMYSRKSMSVPKNRKTPSLNVEMVAMNCDEDKQQEKSRDEFKLFLSDSSDSESETIKERNVGSKQNEMIVYPQMRQIQEEHKSSRSETSTSRIGTSRESCTSVITKYFHSPVKNPECSKRQDGLHSRSEGKSSAPFELSGGEVLPQCSKQQELNLRKSSLRKRKLTEVDQKEHKLGKGVVTRRASKKLDVLASLGVVSDAMKDLTVSLQDISHTRTLSSKLSEAKQRLRKMNEEYTAVKGRLNSPIREQKPLVNRSPQLRKSGKSPLSRAKRSPRIKEERSKRYGVIPVMIEKSPKKSQVVIDNLVPDTNRPLTETSSPNPYSARNLGPHACDYTDPNINCGTGQASSRNRAQVMELLSSQSTTSTVDSMETSCIPSVSSRALNLKSDSKLRGKSRNETRQVLSLRKRGLKRKRMIDTGKKEMKPKPSKDTSGIRKKRKLSFTLSKTDQICLDDRNGSDMETSVTSAENCSVKDCKSVSETDDFICEIQSDNENNSSFFRSEAKTKFAPNTGLLEGITCIPASPIDSDSNGDSVSHAESSTASTELKPLTLPAPSCSKFNDSADSSVSSENRGGAFDNACDNLNGSLLLSQELFPKERDTELLANALFNMSLPSPLPLIHECYSPPCPSSPSDANRLSLNQLKSEGNLVKQQQFFTVNSDVVNEDEDSVLGDGGISASSLSKVNRTEYRSTADGPSRAKLSLLESGPQLGETQTTFESTFVLHNDPQACRHVENSYNCSNEVDLEIVGESYKIRVKNSESNAISSVEGNVTRKEKDCISNLGSTVPEENSTESTTNRVTWSNTSVAESRGLEAKRTLLLRARAPDFVEAGEKDFDPGEFVLRMNVAENSSNEFQPVEQCNPQNEEMEICVEVDGRDRPLSTGNPLNCHFAAELHAKPGGIYKSSKDSANAPRSVSDSLSLESSKSDSFKCKNIISIEPLKRPPSSEELLNSLKDYGLPQCRYQRPFCSDPDDVPSCPREIGGRILRIESRKVSSLPEFESAGSLQGLKHWRFVLSSAREFSLRDLGQTTEAEADFEKNVQLKIALMGDGDVVVTPCRGPPTPQAVKAWARDKMAQRKRGTSLKKAEQKQETSQDGNLEKVVTKQLSNQTKTVADDSKTLKFELNQVIPKSSPPKIPLDKISTGSGGLVLKDHVSVPVQKQKVLDGIDRNKKTDVIDLSDSSSPAEVTSPGSLFSPNEEKMCTLASSFTQNGKHNLCEISGTQPITINRSLGFAVYDEKLHQADNVTTETNSPPNVVTQCKAGTPPSRISPEGTPQFSPLTIKQLLSPTFQTQDFTFSAPHHSTPVATKLVYGLQSPRCTPISAATNVKSLETSPQNPVKSSTGHQASSDQTPSLRQQLLASQFKLVTPGSKPRCHFPWSSQIDGPSPNNTYGFKVSQINLKDTKALHEVQHLTLFSLELHVRTRRDMRPDPEFDPICAIFYYIQTDTPLPSGKNRVTGIICVDPESAKICSCTTENKEASIPITNNTTPVSPSNQTIVSTSSRATQNTKAPHLRSLLSRSGITDHDIQYVAEEKDLFPALIRIIRRWDPDILIGFEIQMFSWGFLLERALVFEIDFCSWLSRVKGSSSDCNMDAEKDVWGAAHTSEFKIAGRIILNVWRLMRHEAALNSYSFENIAFHVLHERIPLYSFRTLSDWWDQRTSLNRWRTVDHYVTRCRCNVRILESLDFIGRTSELARLFGILFFSVISRGSQYRVESMMLRIAKPMNYIAVSPSIEQRGLMRAPETIPLVMEPESRFYSDPVLVLDFQSLYPSMVIAYNYCFSTCLGRVSCLSEYGEFKFGATSLCVPPSLLRKLEGDIHVSPSGVAFVKSNIRRGVLPSMLEEILETRIMVKASMKKWKSDKALGRMLDARQLGLKLIANVTFGYTSAHFSGRMPCVEIGDSIVRKARETLERAIDLVNNTPRWSARVVYGDTDSLFVLLKGATKEQAFNIGKDIVDTVTAMNPKPVKLKFEKVYLPCVLQTKKRYVGYMYETLDQKEPVFDAKGIETVRRDSIPAVAKILEKSLRILFETRDLSLIKKYVQRQCTKLMEGRVSLQDFTFAKEYRGMKSYKPGACVPALELTRRLLREDRRSEPRVRERVPYVVVYGSPGLPLIQLVRRPHEVLQDPGLRLNASYYITKQILPPLNRVFSLIGLDVFTWYAELPRVVRVAQMPSDPGERKKGTISQYFSTMACPVCQDLTPTDLCAKCRGMSQKSAVILTTRMHRWERTYQHLAEICYGCSGSRDTKLRCVSLDCPVFYKLVQCTRDLRSSEHFRKILDSL</sequence>
<evidence type="ECO:0000256" key="4">
    <source>
        <dbReference type="ARBA" id="ARBA00021589"/>
    </source>
</evidence>
<feature type="domain" description="DNA polymerase delta/zeta catalytic subunit N-terminal" evidence="19">
    <location>
        <begin position="60"/>
        <end position="136"/>
    </location>
</feature>
<feature type="compositionally biased region" description="Basic and acidic residues" evidence="15">
    <location>
        <begin position="1007"/>
        <end position="1019"/>
    </location>
</feature>
<feature type="compositionally biased region" description="Basic and acidic residues" evidence="15">
    <location>
        <begin position="736"/>
        <end position="750"/>
    </location>
</feature>
<dbReference type="Gene3D" id="3.30.342.10">
    <property type="entry name" value="DNA Polymerase, chain B, domain 1"/>
    <property type="match status" value="1"/>
</dbReference>
<feature type="region of interest" description="Disordered" evidence="15">
    <location>
        <begin position="1144"/>
        <end position="1169"/>
    </location>
</feature>
<feature type="domain" description="DNA-directed DNA polymerase family B exonuclease" evidence="17">
    <location>
        <begin position="2075"/>
        <end position="2254"/>
    </location>
</feature>
<dbReference type="InterPro" id="IPR043502">
    <property type="entry name" value="DNA/RNA_pol_sf"/>
</dbReference>
<dbReference type="GO" id="GO:0016035">
    <property type="term" value="C:zeta DNA polymerase complex"/>
    <property type="evidence" value="ECO:0007669"/>
    <property type="project" value="InterPro"/>
</dbReference>
<dbReference type="InterPro" id="IPR006134">
    <property type="entry name" value="DNA-dir_DNA_pol_B_multi_dom"/>
</dbReference>
<dbReference type="InterPro" id="IPR017964">
    <property type="entry name" value="DNA-dir_DNA_pol_B_CS"/>
</dbReference>
<feature type="region of interest" description="Disordered" evidence="15">
    <location>
        <begin position="497"/>
        <end position="519"/>
    </location>
</feature>
<keyword evidence="22" id="KW-1185">Reference proteome</keyword>
<feature type="region of interest" description="Disordered" evidence="15">
    <location>
        <begin position="281"/>
        <end position="306"/>
    </location>
</feature>
<dbReference type="Pfam" id="PF24065">
    <property type="entry name" value="REV3_N"/>
    <property type="match status" value="1"/>
</dbReference>
<evidence type="ECO:0000256" key="7">
    <source>
        <dbReference type="ARBA" id="ARBA00022723"/>
    </source>
</evidence>
<evidence type="ECO:0000256" key="6">
    <source>
        <dbReference type="ARBA" id="ARBA00022695"/>
    </source>
</evidence>
<dbReference type="Pfam" id="PF03104">
    <property type="entry name" value="DNA_pol_B_exo1"/>
    <property type="match status" value="1"/>
</dbReference>
<dbReference type="GO" id="GO:0042276">
    <property type="term" value="P:error-prone translesion synthesis"/>
    <property type="evidence" value="ECO:0007669"/>
    <property type="project" value="TreeGrafter"/>
</dbReference>
<dbReference type="FunFam" id="1.10.287.690:FF:000002">
    <property type="entry name" value="DNA polymerase zeta"/>
    <property type="match status" value="1"/>
</dbReference>
<keyword evidence="5" id="KW-0808">Transferase</keyword>
<evidence type="ECO:0000259" key="19">
    <source>
        <dbReference type="Pfam" id="PF24055"/>
    </source>
</evidence>
<dbReference type="PRINTS" id="PR00106">
    <property type="entry name" value="DNAPOLB"/>
</dbReference>
<dbReference type="Pfam" id="PF24055">
    <property type="entry name" value="POL3_N"/>
    <property type="match status" value="1"/>
</dbReference>
<dbReference type="GO" id="GO:0046872">
    <property type="term" value="F:metal ion binding"/>
    <property type="evidence" value="ECO:0007669"/>
    <property type="project" value="UniProtKB-KW"/>
</dbReference>
<dbReference type="CDD" id="cd05778">
    <property type="entry name" value="DNA_polB_zeta_exo"/>
    <property type="match status" value="1"/>
</dbReference>
<keyword evidence="6" id="KW-0548">Nucleotidyltransferase</keyword>
<dbReference type="Pfam" id="PF00136">
    <property type="entry name" value="DNA_pol_B"/>
    <property type="match status" value="1"/>
</dbReference>
<evidence type="ECO:0000256" key="14">
    <source>
        <dbReference type="ARBA" id="ARBA00049244"/>
    </source>
</evidence>
<keyword evidence="10" id="KW-0239">DNA-directed DNA polymerase</keyword>
<evidence type="ECO:0000256" key="12">
    <source>
        <dbReference type="ARBA" id="ARBA00023014"/>
    </source>
</evidence>
<feature type="compositionally biased region" description="Polar residues" evidence="15">
    <location>
        <begin position="706"/>
        <end position="717"/>
    </location>
</feature>
<reference evidence="21 22" key="1">
    <citation type="submission" date="2022-05" db="EMBL/GenBank/DDBJ databases">
        <authorList>
            <consortium name="Genoscope - CEA"/>
            <person name="William W."/>
        </authorList>
    </citation>
    <scope>NUCLEOTIDE SEQUENCE [LARGE SCALE GENOMIC DNA]</scope>
</reference>
<keyword evidence="12" id="KW-0411">Iron-sulfur</keyword>
<dbReference type="InterPro" id="IPR036397">
    <property type="entry name" value="RNaseH_sf"/>
</dbReference>
<feature type="compositionally biased region" description="Polar residues" evidence="15">
    <location>
        <begin position="1146"/>
        <end position="1164"/>
    </location>
</feature>
<dbReference type="CDD" id="cd05534">
    <property type="entry name" value="POLBc_zeta"/>
    <property type="match status" value="1"/>
</dbReference>
<feature type="domain" description="DNA-directed DNA polymerase family B multifunctional" evidence="16">
    <location>
        <begin position="2323"/>
        <end position="2771"/>
    </location>
</feature>
<name>A0AAU9WP99_9CNID</name>
<protein>
    <recommendedName>
        <fullName evidence="4">DNA polymerase zeta catalytic subunit</fullName>
        <ecNumber evidence="3">2.7.7.7</ecNumber>
    </recommendedName>
</protein>
<evidence type="ECO:0000256" key="10">
    <source>
        <dbReference type="ARBA" id="ARBA00022932"/>
    </source>
</evidence>
<evidence type="ECO:0000256" key="8">
    <source>
        <dbReference type="ARBA" id="ARBA00022763"/>
    </source>
</evidence>
<dbReference type="FunFam" id="3.30.342.10:FF:000002">
    <property type="entry name" value="DNA polymerase zeta catalytic subunit isoform X1"/>
    <property type="match status" value="1"/>
</dbReference>
<dbReference type="GO" id="GO:0051536">
    <property type="term" value="F:iron-sulfur cluster binding"/>
    <property type="evidence" value="ECO:0007669"/>
    <property type="project" value="UniProtKB-KW"/>
</dbReference>
<comment type="caution">
    <text evidence="21">The sequence shown here is derived from an EMBL/GenBank/DDBJ whole genome shotgun (WGS) entry which is preliminary data.</text>
</comment>
<keyword evidence="11" id="KW-0408">Iron</keyword>
<evidence type="ECO:0000259" key="20">
    <source>
        <dbReference type="Pfam" id="PF24065"/>
    </source>
</evidence>
<dbReference type="InterPro" id="IPR012337">
    <property type="entry name" value="RNaseH-like_sf"/>
</dbReference>
<accession>A0AAU9WP99</accession>
<evidence type="ECO:0000256" key="9">
    <source>
        <dbReference type="ARBA" id="ARBA00022833"/>
    </source>
</evidence>
<evidence type="ECO:0000313" key="22">
    <source>
        <dbReference type="Proteomes" id="UP001159428"/>
    </source>
</evidence>
<evidence type="ECO:0000259" key="17">
    <source>
        <dbReference type="Pfam" id="PF03104"/>
    </source>
</evidence>
<feature type="region of interest" description="Disordered" evidence="15">
    <location>
        <begin position="1945"/>
        <end position="1973"/>
    </location>
</feature>
<dbReference type="InterPro" id="IPR006133">
    <property type="entry name" value="DNA-dir_DNA_pol_B_exonuc"/>
</dbReference>
<dbReference type="GO" id="GO:0005634">
    <property type="term" value="C:nucleus"/>
    <property type="evidence" value="ECO:0007669"/>
    <property type="project" value="TreeGrafter"/>
</dbReference>
<dbReference type="GO" id="GO:0003677">
    <property type="term" value="F:DNA binding"/>
    <property type="evidence" value="ECO:0007669"/>
    <property type="project" value="InterPro"/>
</dbReference>
<feature type="region of interest" description="Disordered" evidence="15">
    <location>
        <begin position="858"/>
        <end position="901"/>
    </location>
</feature>
<dbReference type="Gene3D" id="1.10.132.60">
    <property type="entry name" value="DNA polymerase family B, C-terminal domain"/>
    <property type="match status" value="1"/>
</dbReference>
<dbReference type="Gene3D" id="3.30.420.10">
    <property type="entry name" value="Ribonuclease H-like superfamily/Ribonuclease H"/>
    <property type="match status" value="1"/>
</dbReference>
<keyword evidence="13" id="KW-0234">DNA repair</keyword>
<comment type="cofactor">
    <cofactor evidence="1">
        <name>[4Fe-4S] cluster</name>
        <dbReference type="ChEBI" id="CHEBI:49883"/>
    </cofactor>
</comment>
<keyword evidence="9" id="KW-0862">Zinc</keyword>
<evidence type="ECO:0000256" key="2">
    <source>
        <dbReference type="ARBA" id="ARBA00005755"/>
    </source>
</evidence>
<dbReference type="PANTHER" id="PTHR45812:SF1">
    <property type="entry name" value="DNA POLYMERASE ZETA CATALYTIC SUBUNIT"/>
    <property type="match status" value="1"/>
</dbReference>
<feature type="domain" description="C4-type zinc-finger of DNA polymerase delta" evidence="18">
    <location>
        <begin position="2813"/>
        <end position="2880"/>
    </location>
</feature>
<dbReference type="InterPro" id="IPR030559">
    <property type="entry name" value="PolZ_Rev3"/>
</dbReference>
<feature type="compositionally biased region" description="Basic and acidic residues" evidence="15">
    <location>
        <begin position="1035"/>
        <end position="1053"/>
    </location>
</feature>
<organism evidence="21 22">
    <name type="scientific">Pocillopora meandrina</name>
    <dbReference type="NCBI Taxonomy" id="46732"/>
    <lineage>
        <taxon>Eukaryota</taxon>
        <taxon>Metazoa</taxon>
        <taxon>Cnidaria</taxon>
        <taxon>Anthozoa</taxon>
        <taxon>Hexacorallia</taxon>
        <taxon>Scleractinia</taxon>
        <taxon>Astrocoeniina</taxon>
        <taxon>Pocilloporidae</taxon>
        <taxon>Pocillopora</taxon>
    </lineage>
</organism>
<evidence type="ECO:0000259" key="16">
    <source>
        <dbReference type="Pfam" id="PF00136"/>
    </source>
</evidence>
<dbReference type="InterPro" id="IPR056447">
    <property type="entry name" value="REV3_N"/>
</dbReference>
<feature type="compositionally biased region" description="Basic and acidic residues" evidence="15">
    <location>
        <begin position="297"/>
        <end position="306"/>
    </location>
</feature>
<evidence type="ECO:0000256" key="5">
    <source>
        <dbReference type="ARBA" id="ARBA00022679"/>
    </source>
</evidence>
<dbReference type="EC" id="2.7.7.7" evidence="3"/>
<proteinExistence type="inferred from homology"/>
<feature type="compositionally biased region" description="Acidic residues" evidence="15">
    <location>
        <begin position="499"/>
        <end position="509"/>
    </location>
</feature>
<keyword evidence="8" id="KW-0227">DNA damage</keyword>
<dbReference type="Proteomes" id="UP001159428">
    <property type="component" value="Unassembled WGS sequence"/>
</dbReference>
<evidence type="ECO:0000256" key="11">
    <source>
        <dbReference type="ARBA" id="ARBA00023004"/>
    </source>
</evidence>
<comment type="catalytic activity">
    <reaction evidence="14">
        <text>DNA(n) + a 2'-deoxyribonucleoside 5'-triphosphate = DNA(n+1) + diphosphate</text>
        <dbReference type="Rhea" id="RHEA:22508"/>
        <dbReference type="Rhea" id="RHEA-COMP:17339"/>
        <dbReference type="Rhea" id="RHEA-COMP:17340"/>
        <dbReference type="ChEBI" id="CHEBI:33019"/>
        <dbReference type="ChEBI" id="CHEBI:61560"/>
        <dbReference type="ChEBI" id="CHEBI:173112"/>
        <dbReference type="EC" id="2.7.7.7"/>
    </reaction>
</comment>
<gene>
    <name evidence="21" type="ORF">PMEA_00009055</name>
</gene>
<keyword evidence="7" id="KW-0479">Metal-binding</keyword>
<dbReference type="GO" id="GO:0003887">
    <property type="term" value="F:DNA-directed DNA polymerase activity"/>
    <property type="evidence" value="ECO:0007669"/>
    <property type="project" value="UniProtKB-KW"/>
</dbReference>
<evidence type="ECO:0000256" key="13">
    <source>
        <dbReference type="ARBA" id="ARBA00023204"/>
    </source>
</evidence>
<feature type="region of interest" description="Disordered" evidence="15">
    <location>
        <begin position="1005"/>
        <end position="1055"/>
    </location>
</feature>
<dbReference type="EMBL" id="CALNXJ010000018">
    <property type="protein sequence ID" value="CAH3121150.1"/>
    <property type="molecule type" value="Genomic_DNA"/>
</dbReference>
<feature type="compositionally biased region" description="Basic and acidic residues" evidence="15">
    <location>
        <begin position="1703"/>
        <end position="1718"/>
    </location>
</feature>
<dbReference type="InterPro" id="IPR056435">
    <property type="entry name" value="DPOD/Z_N"/>
</dbReference>
<dbReference type="SUPFAM" id="SSF53098">
    <property type="entry name" value="Ribonuclease H-like"/>
    <property type="match status" value="1"/>
</dbReference>
<dbReference type="Pfam" id="PF14260">
    <property type="entry name" value="zf-C4pol"/>
    <property type="match status" value="1"/>
</dbReference>
<evidence type="ECO:0000256" key="1">
    <source>
        <dbReference type="ARBA" id="ARBA00001966"/>
    </source>
</evidence>
<feature type="region of interest" description="Disordered" evidence="15">
    <location>
        <begin position="668"/>
        <end position="717"/>
    </location>
</feature>
<feature type="region of interest" description="Disordered" evidence="15">
    <location>
        <begin position="732"/>
        <end position="763"/>
    </location>
</feature>
<dbReference type="SUPFAM" id="SSF56672">
    <property type="entry name" value="DNA/RNA polymerases"/>
    <property type="match status" value="1"/>
</dbReference>
<feature type="compositionally biased region" description="Basic residues" evidence="15">
    <location>
        <begin position="1025"/>
        <end position="1034"/>
    </location>
</feature>